<evidence type="ECO:0000259" key="6">
    <source>
        <dbReference type="Pfam" id="PF05154"/>
    </source>
</evidence>
<name>A0A1P8KLP7_9BACT</name>
<comment type="subcellular location">
    <subcellularLocation>
        <location evidence="1">Membrane</location>
        <topology evidence="1">Multi-pass membrane protein</topology>
    </subcellularLocation>
</comment>
<feature type="domain" description="TM2" evidence="6">
    <location>
        <begin position="15"/>
        <end position="61"/>
    </location>
</feature>
<dbReference type="STRING" id="1850254.LPB137_06155"/>
<evidence type="ECO:0000313" key="7">
    <source>
        <dbReference type="EMBL" id="APW65456.1"/>
    </source>
</evidence>
<evidence type="ECO:0000313" key="8">
    <source>
        <dbReference type="Proteomes" id="UP000186074"/>
    </source>
</evidence>
<dbReference type="OrthoDB" id="2004788at2"/>
<dbReference type="InterPro" id="IPR007829">
    <property type="entry name" value="TM2"/>
</dbReference>
<gene>
    <name evidence="7" type="ORF">LPB137_06155</name>
</gene>
<reference evidence="7 8" key="1">
    <citation type="submission" date="2017-01" db="EMBL/GenBank/DDBJ databases">
        <title>Genome sequencing of Arcobacter sp. LPB0137.</title>
        <authorList>
            <person name="Lee G.-W."/>
            <person name="Yi H."/>
        </authorList>
    </citation>
    <scope>NUCLEOTIDE SEQUENCE [LARGE SCALE GENOMIC DNA]</scope>
    <source>
        <strain evidence="7 8">LPB0137</strain>
    </source>
</reference>
<evidence type="ECO:0000256" key="4">
    <source>
        <dbReference type="ARBA" id="ARBA00023136"/>
    </source>
</evidence>
<dbReference type="GO" id="GO:0016020">
    <property type="term" value="C:membrane"/>
    <property type="evidence" value="ECO:0007669"/>
    <property type="project" value="UniProtKB-SubCell"/>
</dbReference>
<dbReference type="Pfam" id="PF05154">
    <property type="entry name" value="TM2"/>
    <property type="match status" value="1"/>
</dbReference>
<protein>
    <recommendedName>
        <fullName evidence="6">TM2 domain-containing protein</fullName>
    </recommendedName>
</protein>
<dbReference type="KEGG" id="alp:LPB137_06155"/>
<keyword evidence="3 5" id="KW-1133">Transmembrane helix</keyword>
<organism evidence="7 8">
    <name type="scientific">Poseidonibacter parvus</name>
    <dbReference type="NCBI Taxonomy" id="1850254"/>
    <lineage>
        <taxon>Bacteria</taxon>
        <taxon>Pseudomonadati</taxon>
        <taxon>Campylobacterota</taxon>
        <taxon>Epsilonproteobacteria</taxon>
        <taxon>Campylobacterales</taxon>
        <taxon>Arcobacteraceae</taxon>
        <taxon>Poseidonibacter</taxon>
    </lineage>
</organism>
<proteinExistence type="predicted"/>
<evidence type="ECO:0000256" key="2">
    <source>
        <dbReference type="ARBA" id="ARBA00022692"/>
    </source>
</evidence>
<dbReference type="AlphaFoldDB" id="A0A1P8KLP7"/>
<dbReference type="EMBL" id="CP019070">
    <property type="protein sequence ID" value="APW65456.1"/>
    <property type="molecule type" value="Genomic_DNA"/>
</dbReference>
<keyword evidence="8" id="KW-1185">Reference proteome</keyword>
<sequence>MNNIDLEKAKTQQLSVVLAYLLWWFLGIFGMHRLYTKQKRWWIYILVGFIGLITTFILIGYLILIGLFILWVIDGFKLNNIVKDFNLNILEEFERSSEEIN</sequence>
<accession>A0A1P8KLP7</accession>
<feature type="transmembrane region" description="Helical" evidence="5">
    <location>
        <begin position="41"/>
        <end position="73"/>
    </location>
</feature>
<dbReference type="RefSeq" id="WP_076085813.1">
    <property type="nucleotide sequence ID" value="NZ_CP019070.1"/>
</dbReference>
<dbReference type="Proteomes" id="UP000186074">
    <property type="component" value="Chromosome"/>
</dbReference>
<evidence type="ECO:0000256" key="1">
    <source>
        <dbReference type="ARBA" id="ARBA00004141"/>
    </source>
</evidence>
<feature type="transmembrane region" description="Helical" evidence="5">
    <location>
        <begin position="12"/>
        <end position="29"/>
    </location>
</feature>
<keyword evidence="2 5" id="KW-0812">Transmembrane</keyword>
<evidence type="ECO:0000256" key="3">
    <source>
        <dbReference type="ARBA" id="ARBA00022989"/>
    </source>
</evidence>
<keyword evidence="4 5" id="KW-0472">Membrane</keyword>
<evidence type="ECO:0000256" key="5">
    <source>
        <dbReference type="SAM" id="Phobius"/>
    </source>
</evidence>